<dbReference type="GO" id="GO:0006261">
    <property type="term" value="P:DNA-templated DNA replication"/>
    <property type="evidence" value="ECO:0007669"/>
    <property type="project" value="InterPro"/>
</dbReference>
<sequence>WDAALNRLQVYLEQAEKGVCGNNIAFDLDMLEHTRDFKVKLTGIHDVGLIWSQAKQYKMPSQKQLVANELDGYRYLVYDPSREQDLGLLANYNAEDVIFSIRLFRKGIRLLRPKTQDLVTRVLGPVSLCLRQITSGGFHIREDYRRAKIVEYKQRRAQVIADWRKADPRFIPTEHESGKGIKRYLFDVCGLPVLETTDNGSPVTDKSALKQWIRDGATQLQHTLDMREIDKVLSTYLIPYDDFVDGNSRIHSKYNLATDSGRPASSKPNVQNIPRPPEIRDLFGVPAGSVMMEADLNQAEFRIMVCLAQDETGIAGYLRGEDAHITTAKQFAPVPTKEQRFHAKPINFALLYGGDWFNVQRAARDDFGLDWGQTDCQSFTAGFFNTYARLPAFHTNSKVRLIENRGWFESVLGHVFHYNDWNHPNKGTQDHAFRAALNSEAQGPSAQICFAIMVQARRLLDAKGMTTVRFINTVHDSILLEIPNPVWAPDVVAVFEEARAIVYEWVKAWFVVPLVLDYKRGESWGSLEEYTL</sequence>
<feature type="domain" description="DNA-directed DNA polymerase family A palm" evidence="2">
    <location>
        <begin position="278"/>
        <end position="486"/>
    </location>
</feature>
<dbReference type="GO" id="GO:0006302">
    <property type="term" value="P:double-strand break repair"/>
    <property type="evidence" value="ECO:0007669"/>
    <property type="project" value="TreeGrafter"/>
</dbReference>
<dbReference type="Pfam" id="PF00476">
    <property type="entry name" value="DNA_pol_A"/>
    <property type="match status" value="1"/>
</dbReference>
<dbReference type="Gene3D" id="1.10.150.20">
    <property type="entry name" value="5' to 3' exonuclease, C-terminal subdomain"/>
    <property type="match status" value="1"/>
</dbReference>
<dbReference type="GO" id="GO:0003677">
    <property type="term" value="F:DNA binding"/>
    <property type="evidence" value="ECO:0007669"/>
    <property type="project" value="InterPro"/>
</dbReference>
<evidence type="ECO:0000259" key="2">
    <source>
        <dbReference type="SMART" id="SM00482"/>
    </source>
</evidence>
<dbReference type="PANTHER" id="PTHR10133">
    <property type="entry name" value="DNA POLYMERASE I"/>
    <property type="match status" value="1"/>
</dbReference>
<name>A0A0F9DN54_9ZZZZ</name>
<organism evidence="3">
    <name type="scientific">marine sediment metagenome</name>
    <dbReference type="NCBI Taxonomy" id="412755"/>
    <lineage>
        <taxon>unclassified sequences</taxon>
        <taxon>metagenomes</taxon>
        <taxon>ecological metagenomes</taxon>
    </lineage>
</organism>
<dbReference type="Gene3D" id="1.20.1060.10">
    <property type="entry name" value="Taq DNA Polymerase, Chain T, domain 4"/>
    <property type="match status" value="1"/>
</dbReference>
<dbReference type="AlphaFoldDB" id="A0A0F9DN54"/>
<dbReference type="InterPro" id="IPR002298">
    <property type="entry name" value="DNA_polymerase_A"/>
</dbReference>
<accession>A0A0F9DN54</accession>
<dbReference type="EMBL" id="LAZR01030913">
    <property type="protein sequence ID" value="KKL55231.1"/>
    <property type="molecule type" value="Genomic_DNA"/>
</dbReference>
<dbReference type="PRINTS" id="PR00868">
    <property type="entry name" value="DNAPOLI"/>
</dbReference>
<evidence type="ECO:0000256" key="1">
    <source>
        <dbReference type="ARBA" id="ARBA00022705"/>
    </source>
</evidence>
<protein>
    <recommendedName>
        <fullName evidence="2">DNA-directed DNA polymerase family A palm domain-containing protein</fullName>
    </recommendedName>
</protein>
<reference evidence="3" key="1">
    <citation type="journal article" date="2015" name="Nature">
        <title>Complex archaea that bridge the gap between prokaryotes and eukaryotes.</title>
        <authorList>
            <person name="Spang A."/>
            <person name="Saw J.H."/>
            <person name="Jorgensen S.L."/>
            <person name="Zaremba-Niedzwiedzka K."/>
            <person name="Martijn J."/>
            <person name="Lind A.E."/>
            <person name="van Eijk R."/>
            <person name="Schleper C."/>
            <person name="Guy L."/>
            <person name="Ettema T.J."/>
        </authorList>
    </citation>
    <scope>NUCLEOTIDE SEQUENCE</scope>
</reference>
<dbReference type="Gene3D" id="3.30.70.370">
    <property type="match status" value="1"/>
</dbReference>
<dbReference type="SMART" id="SM00482">
    <property type="entry name" value="POLAc"/>
    <property type="match status" value="1"/>
</dbReference>
<dbReference type="PANTHER" id="PTHR10133:SF27">
    <property type="entry name" value="DNA POLYMERASE NU"/>
    <property type="match status" value="1"/>
</dbReference>
<comment type="caution">
    <text evidence="3">The sequence shown here is derived from an EMBL/GenBank/DDBJ whole genome shotgun (WGS) entry which is preliminary data.</text>
</comment>
<proteinExistence type="predicted"/>
<dbReference type="InterPro" id="IPR001098">
    <property type="entry name" value="DNA-dir_DNA_pol_A_palm_dom"/>
</dbReference>
<dbReference type="SUPFAM" id="SSF56672">
    <property type="entry name" value="DNA/RNA polymerases"/>
    <property type="match status" value="1"/>
</dbReference>
<feature type="non-terminal residue" evidence="3">
    <location>
        <position position="1"/>
    </location>
</feature>
<evidence type="ECO:0000313" key="3">
    <source>
        <dbReference type="EMBL" id="KKL55231.1"/>
    </source>
</evidence>
<dbReference type="InterPro" id="IPR043502">
    <property type="entry name" value="DNA/RNA_pol_sf"/>
</dbReference>
<keyword evidence="1" id="KW-0235">DNA replication</keyword>
<gene>
    <name evidence="3" type="ORF">LCGC14_2257490</name>
</gene>
<dbReference type="GO" id="GO:0003887">
    <property type="term" value="F:DNA-directed DNA polymerase activity"/>
    <property type="evidence" value="ECO:0007669"/>
    <property type="project" value="InterPro"/>
</dbReference>